<evidence type="ECO:0000313" key="3">
    <source>
        <dbReference type="Proteomes" id="UP000225706"/>
    </source>
</evidence>
<name>A0A2B4SB10_STYPI</name>
<feature type="compositionally biased region" description="Basic residues" evidence="1">
    <location>
        <begin position="303"/>
        <end position="315"/>
    </location>
</feature>
<comment type="caution">
    <text evidence="2">The sequence shown here is derived from an EMBL/GenBank/DDBJ whole genome shotgun (WGS) entry which is preliminary data.</text>
</comment>
<dbReference type="OrthoDB" id="10070551at2759"/>
<dbReference type="Proteomes" id="UP000225706">
    <property type="component" value="Unassembled WGS sequence"/>
</dbReference>
<dbReference type="GO" id="GO:0003676">
    <property type="term" value="F:nucleic acid binding"/>
    <property type="evidence" value="ECO:0007669"/>
    <property type="project" value="InterPro"/>
</dbReference>
<feature type="compositionally biased region" description="Basic and acidic residues" evidence="1">
    <location>
        <begin position="373"/>
        <end position="384"/>
    </location>
</feature>
<reference evidence="3" key="1">
    <citation type="journal article" date="2017" name="bioRxiv">
        <title>Comparative analysis of the genomes of Stylophora pistillata and Acropora digitifera provides evidence for extensive differences between species of corals.</title>
        <authorList>
            <person name="Voolstra C.R."/>
            <person name="Li Y."/>
            <person name="Liew Y.J."/>
            <person name="Baumgarten S."/>
            <person name="Zoccola D."/>
            <person name="Flot J.-F."/>
            <person name="Tambutte S."/>
            <person name="Allemand D."/>
            <person name="Aranda M."/>
        </authorList>
    </citation>
    <scope>NUCLEOTIDE SEQUENCE [LARGE SCALE GENOMIC DNA]</scope>
</reference>
<organism evidence="2 3">
    <name type="scientific">Stylophora pistillata</name>
    <name type="common">Smooth cauliflower coral</name>
    <dbReference type="NCBI Taxonomy" id="50429"/>
    <lineage>
        <taxon>Eukaryota</taxon>
        <taxon>Metazoa</taxon>
        <taxon>Cnidaria</taxon>
        <taxon>Anthozoa</taxon>
        <taxon>Hexacorallia</taxon>
        <taxon>Scleractinia</taxon>
        <taxon>Astrocoeniina</taxon>
        <taxon>Pocilloporidae</taxon>
        <taxon>Stylophora</taxon>
    </lineage>
</organism>
<feature type="region of interest" description="Disordered" evidence="1">
    <location>
        <begin position="483"/>
        <end position="533"/>
    </location>
</feature>
<evidence type="ECO:0000313" key="2">
    <source>
        <dbReference type="EMBL" id="PFX26213.1"/>
    </source>
</evidence>
<feature type="region of interest" description="Disordered" evidence="1">
    <location>
        <begin position="158"/>
        <end position="178"/>
    </location>
</feature>
<feature type="compositionally biased region" description="Polar residues" evidence="1">
    <location>
        <begin position="160"/>
        <end position="169"/>
    </location>
</feature>
<accession>A0A2B4SB10</accession>
<dbReference type="SUPFAM" id="SSF82708">
    <property type="entry name" value="R3H domain"/>
    <property type="match status" value="1"/>
</dbReference>
<proteinExistence type="predicted"/>
<dbReference type="Gene3D" id="3.30.1370.50">
    <property type="entry name" value="R3H-like domain"/>
    <property type="match status" value="1"/>
</dbReference>
<evidence type="ECO:0000256" key="1">
    <source>
        <dbReference type="SAM" id="MobiDB-lite"/>
    </source>
</evidence>
<dbReference type="AlphaFoldDB" id="A0A2B4SB10"/>
<feature type="compositionally biased region" description="Basic and acidic residues" evidence="1">
    <location>
        <begin position="352"/>
        <end position="363"/>
    </location>
</feature>
<gene>
    <name evidence="2" type="ORF">AWC38_SpisGene9115</name>
</gene>
<keyword evidence="3" id="KW-1185">Reference proteome</keyword>
<sequence>MVSLKDKRVQDILTMVYKGLYNMAPGYITSLLKERSQSAYDLREVKQLEKHFDSQRSNFEIEIACLKERVKHLEEVESHSKENGNYIGYGETTETAYDENLLWSKSNSRENDGNAEADDCHLSRTDNYTDYKYSDPNLFEPNSTNSKVVSVCDGVLSEPPEQQMSNVSTEAKKGNLNKCSEKLLPKKTDDTDDVERSHNLNLPSKIAEEKENEDVVAGEESEAVVLECEVKLKDISKKGKKKEGSPALLENSIKEAEALTSNINHQADSKNFKKGKGRSVFKDESEEVFQVESPGEVIFPATARKKSKEKKSRRSTVKEKLQRNKPSFTKKSKSVSDGVALGPGDDEIESQSEAKAESIEKKPGTSTACEVTSSKEKSSRRESTTSEDNDEPLGDMSFLININSQISMFVDDASQQECELQPMTARERNDVYKVTQLYKLRARIGTKTENNLTTVCLSKQADTRMPKPGRVDNLLSNLSIMASKEATRESPKNHGKRKHTSSKEENVQTTAGDLLEQAAPPMKKLTRLSKTGN</sequence>
<feature type="region of interest" description="Disordered" evidence="1">
    <location>
        <begin position="293"/>
        <end position="395"/>
    </location>
</feature>
<dbReference type="EMBL" id="LSMT01000131">
    <property type="protein sequence ID" value="PFX26213.1"/>
    <property type="molecule type" value="Genomic_DNA"/>
</dbReference>
<dbReference type="InterPro" id="IPR036867">
    <property type="entry name" value="R3H_dom_sf"/>
</dbReference>
<dbReference type="CDD" id="cd02325">
    <property type="entry name" value="R3H"/>
    <property type="match status" value="1"/>
</dbReference>
<protein>
    <submittedName>
        <fullName evidence="2">Uncharacterized protein</fullName>
    </submittedName>
</protein>